<evidence type="ECO:0008006" key="3">
    <source>
        <dbReference type="Google" id="ProtNLM"/>
    </source>
</evidence>
<dbReference type="PANTHER" id="PTHR36978">
    <property type="entry name" value="P-LOOP CONTAINING NUCLEOTIDE TRIPHOSPHATE HYDROLASE"/>
    <property type="match status" value="1"/>
</dbReference>
<dbReference type="Pfam" id="PF17784">
    <property type="entry name" value="Sulfotransfer_4"/>
    <property type="match status" value="1"/>
</dbReference>
<name>A0A1H8HQY2_9ACTN</name>
<dbReference type="Proteomes" id="UP000198953">
    <property type="component" value="Unassembled WGS sequence"/>
</dbReference>
<organism evidence="1 2">
    <name type="scientific">Nonomuraea pusilla</name>
    <dbReference type="NCBI Taxonomy" id="46177"/>
    <lineage>
        <taxon>Bacteria</taxon>
        <taxon>Bacillati</taxon>
        <taxon>Actinomycetota</taxon>
        <taxon>Actinomycetes</taxon>
        <taxon>Streptosporangiales</taxon>
        <taxon>Streptosporangiaceae</taxon>
        <taxon>Nonomuraea</taxon>
    </lineage>
</organism>
<keyword evidence="2" id="KW-1185">Reference proteome</keyword>
<proteinExistence type="predicted"/>
<dbReference type="RefSeq" id="WP_177227684.1">
    <property type="nucleotide sequence ID" value="NZ_FOBF01000030.1"/>
</dbReference>
<dbReference type="AlphaFoldDB" id="A0A1H8HQY2"/>
<accession>A0A1H8HQY2</accession>
<protein>
    <recommendedName>
        <fullName evidence="3">Sulfotransferase family protein</fullName>
    </recommendedName>
</protein>
<dbReference type="Gene3D" id="3.40.50.300">
    <property type="entry name" value="P-loop containing nucleotide triphosphate hydrolases"/>
    <property type="match status" value="1"/>
</dbReference>
<evidence type="ECO:0000313" key="2">
    <source>
        <dbReference type="Proteomes" id="UP000198953"/>
    </source>
</evidence>
<dbReference type="EMBL" id="FOBF01000030">
    <property type="protein sequence ID" value="SEN58474.1"/>
    <property type="molecule type" value="Genomic_DNA"/>
</dbReference>
<gene>
    <name evidence="1" type="ORF">SAMN05660976_07865</name>
</gene>
<evidence type="ECO:0000313" key="1">
    <source>
        <dbReference type="EMBL" id="SEN58474.1"/>
    </source>
</evidence>
<dbReference type="SUPFAM" id="SSF52540">
    <property type="entry name" value="P-loop containing nucleoside triphosphate hydrolases"/>
    <property type="match status" value="1"/>
</dbReference>
<sequence>MLKVIGAGFPRTGTVSMKAALERLGFGPCYHMFEIMTDPSQVDRWLPAASGQPLDWNRVFDGYRSAQDWPASFFWREQAEAFPEAKVVLTVRDPSRWYVSMKALFADNPLRQAEGRELPEGAAAVAGTMARLSPVLAHIGRSTFGDDWTLDGGLPDERAAVEVFERHAAEVRASLPPERLLVFDVREGWGPLCAFLGVDVPGEPFPHLNDSAAIRRTFDTLMTEGTLPSPFVPGGGA</sequence>
<dbReference type="InterPro" id="IPR027417">
    <property type="entry name" value="P-loop_NTPase"/>
</dbReference>
<reference evidence="1 2" key="1">
    <citation type="submission" date="2016-10" db="EMBL/GenBank/DDBJ databases">
        <authorList>
            <person name="de Groot N.N."/>
        </authorList>
    </citation>
    <scope>NUCLEOTIDE SEQUENCE [LARGE SCALE GENOMIC DNA]</scope>
    <source>
        <strain evidence="1 2">DSM 43357</strain>
    </source>
</reference>
<dbReference type="InterPro" id="IPR040632">
    <property type="entry name" value="Sulfotransfer_4"/>
</dbReference>
<dbReference type="STRING" id="46177.SAMN05660976_07865"/>
<dbReference type="PANTHER" id="PTHR36978:SF4">
    <property type="entry name" value="P-LOOP CONTAINING NUCLEOSIDE TRIPHOSPHATE HYDROLASE PROTEIN"/>
    <property type="match status" value="1"/>
</dbReference>